<feature type="region of interest" description="Disordered" evidence="1">
    <location>
        <begin position="1"/>
        <end position="172"/>
    </location>
</feature>
<feature type="domain" description="DUF4604" evidence="2">
    <location>
        <begin position="6"/>
        <end position="171"/>
    </location>
</feature>
<reference evidence="3 4" key="1">
    <citation type="submission" date="2017-05" db="EMBL/GenBank/DDBJ databases">
        <title>Draft genome sequence of Elsinoe australis.</title>
        <authorList>
            <person name="Cheng Q."/>
        </authorList>
    </citation>
    <scope>NUCLEOTIDE SEQUENCE [LARGE SCALE GENOMIC DNA]</scope>
    <source>
        <strain evidence="3 4">NL1</strain>
    </source>
</reference>
<feature type="compositionally biased region" description="Basic residues" evidence="1">
    <location>
        <begin position="152"/>
        <end position="162"/>
    </location>
</feature>
<feature type="compositionally biased region" description="Basic and acidic residues" evidence="1">
    <location>
        <begin position="139"/>
        <end position="151"/>
    </location>
</feature>
<dbReference type="InterPro" id="IPR027911">
    <property type="entry name" value="DUF4604"/>
</dbReference>
<dbReference type="Proteomes" id="UP000243723">
    <property type="component" value="Unassembled WGS sequence"/>
</dbReference>
<evidence type="ECO:0000313" key="3">
    <source>
        <dbReference type="EMBL" id="PSK42904.1"/>
    </source>
</evidence>
<dbReference type="Pfam" id="PF15377">
    <property type="entry name" value="DUF4604"/>
    <property type="match status" value="1"/>
</dbReference>
<accession>A0A2P7Z3X6</accession>
<proteinExistence type="predicted"/>
<organism evidence="3 4">
    <name type="scientific">Elsinoe australis</name>
    <dbReference type="NCBI Taxonomy" id="40998"/>
    <lineage>
        <taxon>Eukaryota</taxon>
        <taxon>Fungi</taxon>
        <taxon>Dikarya</taxon>
        <taxon>Ascomycota</taxon>
        <taxon>Pezizomycotina</taxon>
        <taxon>Dothideomycetes</taxon>
        <taxon>Dothideomycetidae</taxon>
        <taxon>Myriangiales</taxon>
        <taxon>Elsinoaceae</taxon>
        <taxon>Elsinoe</taxon>
    </lineage>
</organism>
<sequence>MSNKLKGLQYEAEQPAFLQRLRSGVAGPGERHERPIPRPKRAKTDDDDDAPAYVMEDTNESLSKEDYQKLVSGSNGDDAEDLATSKAAARNDREASAENPIMSGGLPSEDADPEHKDRPRANQASLGQKKRKAATVIGKHNDDADAADEKPRPKKGKKKGKPVKLSFDDDEG</sequence>
<dbReference type="STRING" id="40998.A0A2P7Z3X6"/>
<keyword evidence="4" id="KW-1185">Reference proteome</keyword>
<evidence type="ECO:0000256" key="1">
    <source>
        <dbReference type="SAM" id="MobiDB-lite"/>
    </source>
</evidence>
<dbReference type="OrthoDB" id="5388322at2759"/>
<comment type="caution">
    <text evidence="3">The sequence shown here is derived from an EMBL/GenBank/DDBJ whole genome shotgun (WGS) entry which is preliminary data.</text>
</comment>
<dbReference type="AlphaFoldDB" id="A0A2P7Z3X6"/>
<gene>
    <name evidence="3" type="ORF">B9Z65_6858</name>
</gene>
<dbReference type="EMBL" id="NHZQ01000331">
    <property type="protein sequence ID" value="PSK42904.1"/>
    <property type="molecule type" value="Genomic_DNA"/>
</dbReference>
<name>A0A2P7Z3X6_9PEZI</name>
<protein>
    <recommendedName>
        <fullName evidence="2">DUF4604 domain-containing protein</fullName>
    </recommendedName>
</protein>
<evidence type="ECO:0000259" key="2">
    <source>
        <dbReference type="Pfam" id="PF15377"/>
    </source>
</evidence>
<evidence type="ECO:0000313" key="4">
    <source>
        <dbReference type="Proteomes" id="UP000243723"/>
    </source>
</evidence>